<dbReference type="Pfam" id="PF03732">
    <property type="entry name" value="Retrotrans_gag"/>
    <property type="match status" value="1"/>
</dbReference>
<gene>
    <name evidence="3" type="ORF">J1N35_000595</name>
</gene>
<dbReference type="Proteomes" id="UP000828251">
    <property type="component" value="Unassembled WGS sequence"/>
</dbReference>
<reference evidence="3 4" key="1">
    <citation type="journal article" date="2021" name="Plant Biotechnol. J.">
        <title>Multi-omics assisted identification of the key and species-specific regulatory components of drought-tolerant mechanisms in Gossypium stocksii.</title>
        <authorList>
            <person name="Yu D."/>
            <person name="Ke L."/>
            <person name="Zhang D."/>
            <person name="Wu Y."/>
            <person name="Sun Y."/>
            <person name="Mei J."/>
            <person name="Sun J."/>
            <person name="Sun Y."/>
        </authorList>
    </citation>
    <scope>NUCLEOTIDE SEQUENCE [LARGE SCALE GENOMIC DNA]</scope>
    <source>
        <strain evidence="4">cv. E1</strain>
        <tissue evidence="3">Leaf</tissue>
    </source>
</reference>
<dbReference type="OrthoDB" id="996639at2759"/>
<sequence length="174" mass="20259">MRELLDSHKKKLTERNDALEAMMMALKEETMATTLALSIRIEELEGELASCGAAFACDVDNFLWRMENYFRAKGIMDDADQVKTASLFLNDIALLWWQGRTLDKRQCEIGMWEKFQCELKGQFYPEFVEEEARAKLQGIKQRGTGEYVRKFKELMLHVLDVTEREAMLTFQEGL</sequence>
<accession>A0A9D3WHD5</accession>
<dbReference type="EMBL" id="JAIQCV010000001">
    <property type="protein sequence ID" value="KAH1129217.1"/>
    <property type="molecule type" value="Genomic_DNA"/>
</dbReference>
<organism evidence="3 4">
    <name type="scientific">Gossypium stocksii</name>
    <dbReference type="NCBI Taxonomy" id="47602"/>
    <lineage>
        <taxon>Eukaryota</taxon>
        <taxon>Viridiplantae</taxon>
        <taxon>Streptophyta</taxon>
        <taxon>Embryophyta</taxon>
        <taxon>Tracheophyta</taxon>
        <taxon>Spermatophyta</taxon>
        <taxon>Magnoliopsida</taxon>
        <taxon>eudicotyledons</taxon>
        <taxon>Gunneridae</taxon>
        <taxon>Pentapetalae</taxon>
        <taxon>rosids</taxon>
        <taxon>malvids</taxon>
        <taxon>Malvales</taxon>
        <taxon>Malvaceae</taxon>
        <taxon>Malvoideae</taxon>
        <taxon>Gossypium</taxon>
    </lineage>
</organism>
<comment type="caution">
    <text evidence="3">The sequence shown here is derived from an EMBL/GenBank/DDBJ whole genome shotgun (WGS) entry which is preliminary data.</text>
</comment>
<feature type="coiled-coil region" evidence="1">
    <location>
        <begin position="2"/>
        <end position="29"/>
    </location>
</feature>
<evidence type="ECO:0000259" key="2">
    <source>
        <dbReference type="Pfam" id="PF03732"/>
    </source>
</evidence>
<keyword evidence="4" id="KW-1185">Reference proteome</keyword>
<proteinExistence type="predicted"/>
<keyword evidence="1" id="KW-0175">Coiled coil</keyword>
<evidence type="ECO:0000313" key="4">
    <source>
        <dbReference type="Proteomes" id="UP000828251"/>
    </source>
</evidence>
<feature type="domain" description="Retrotransposon gag" evidence="2">
    <location>
        <begin position="84"/>
        <end position="174"/>
    </location>
</feature>
<evidence type="ECO:0000256" key="1">
    <source>
        <dbReference type="SAM" id="Coils"/>
    </source>
</evidence>
<dbReference type="AlphaFoldDB" id="A0A9D3WHD5"/>
<name>A0A9D3WHD5_9ROSI</name>
<evidence type="ECO:0000313" key="3">
    <source>
        <dbReference type="EMBL" id="KAH1129217.1"/>
    </source>
</evidence>
<dbReference type="InterPro" id="IPR005162">
    <property type="entry name" value="Retrotrans_gag_dom"/>
</dbReference>
<protein>
    <recommendedName>
        <fullName evidence="2">Retrotransposon gag domain-containing protein</fullName>
    </recommendedName>
</protein>